<feature type="transmembrane region" description="Helical" evidence="2">
    <location>
        <begin position="50"/>
        <end position="70"/>
    </location>
</feature>
<sequence>MSQPNYEPVELETGKQLAKPDGGVGLVQEDALLPDRQAGGSWARSFRRRALIVTGVATIVVALLLAAGAWPAHADAAGRPGLVHGPAPGTLMEAETLYLTFPMSFEGPYLGSCPYNWICTGEAKVCRHPPLSVVCVHPGLSGVDGRQYLSLGGDKDLGSATSMAFYLPPHTEKVDFKRSGGAGRGSGFYLHLLRDDSVICSSEDSVDTNAFSTDSCMGVGAFANQAVYINLRDRHNTSWGKVLIDDIRLKDKSGADIETAVAIPSPMNL</sequence>
<proteinExistence type="predicted"/>
<keyword evidence="2" id="KW-1133">Transmembrane helix</keyword>
<keyword evidence="2" id="KW-0812">Transmembrane</keyword>
<protein>
    <submittedName>
        <fullName evidence="3">Uncharacterized protein</fullName>
    </submittedName>
</protein>
<evidence type="ECO:0000256" key="2">
    <source>
        <dbReference type="SAM" id="Phobius"/>
    </source>
</evidence>
<dbReference type="EMBL" id="HBEG01021644">
    <property type="protein sequence ID" value="CAD8357712.1"/>
    <property type="molecule type" value="Transcribed_RNA"/>
</dbReference>
<name>A0A7S0AAV1_9DINO</name>
<gene>
    <name evidence="3" type="ORF">PBAH0796_LOCUS13079</name>
</gene>
<accession>A0A7S0AAV1</accession>
<dbReference type="AlphaFoldDB" id="A0A7S0AAV1"/>
<evidence type="ECO:0000256" key="1">
    <source>
        <dbReference type="SAM" id="MobiDB-lite"/>
    </source>
</evidence>
<organism evidence="3">
    <name type="scientific">Pyrodinium bahamense</name>
    <dbReference type="NCBI Taxonomy" id="73915"/>
    <lineage>
        <taxon>Eukaryota</taxon>
        <taxon>Sar</taxon>
        <taxon>Alveolata</taxon>
        <taxon>Dinophyceae</taxon>
        <taxon>Gonyaulacales</taxon>
        <taxon>Pyrocystaceae</taxon>
        <taxon>Pyrodinium</taxon>
    </lineage>
</organism>
<feature type="region of interest" description="Disordered" evidence="1">
    <location>
        <begin position="1"/>
        <end position="21"/>
    </location>
</feature>
<evidence type="ECO:0000313" key="3">
    <source>
        <dbReference type="EMBL" id="CAD8357712.1"/>
    </source>
</evidence>
<keyword evidence="2" id="KW-0472">Membrane</keyword>
<reference evidence="3" key="1">
    <citation type="submission" date="2021-01" db="EMBL/GenBank/DDBJ databases">
        <authorList>
            <person name="Corre E."/>
            <person name="Pelletier E."/>
            <person name="Niang G."/>
            <person name="Scheremetjew M."/>
            <person name="Finn R."/>
            <person name="Kale V."/>
            <person name="Holt S."/>
            <person name="Cochrane G."/>
            <person name="Meng A."/>
            <person name="Brown T."/>
            <person name="Cohen L."/>
        </authorList>
    </citation>
    <scope>NUCLEOTIDE SEQUENCE</scope>
    <source>
        <strain evidence="3">Pbaha01</strain>
    </source>
</reference>